<protein>
    <submittedName>
        <fullName evidence="2">Uncharacterized protein</fullName>
    </submittedName>
</protein>
<sequence length="783" mass="89799">MNLLLRVSKLFLFILIMIFFIFILTYSIFIFKPDLALNTSNKLGLTDYKINFEEIDSNKNLLKPTYSVKNIKVYDKNSNVLMIIESLKIGINVLRSLSSDLIVINELEIVNFTNQIDSKSEGFFLTNVNIEINDLLIKSNDLNLNVSKSYISMKIDDISVVSLEGSINESYFDKLELFLPNSSQKLFFLGTFYLNEKDIINRNLINLDSFDSAKINLIVESNGTLDLENLTIESFNKYNFYESSLETESKFLIDAINLELFEGDDENLYGKFKANIPDQIIQGSMYVSDSVIIKTNLEIDLSQIINDQRYFGIKGKETFKTTLEIKDNVSSLSLESDLTNTEFNSEIDEISKNIKDKLFTTIKIRNLSNPSYLIKNKKFEAFFDNKNNGYFDFGNGFSEETVSSKQELDGFYIYLNLKDINIENLLVDSSGNNTSNLKSIFIKSKTLNLFNNTYNNQTLKILFNENETYANFYGKNLNGSIRIDNSGFTRIDVFDTKFEFNGVSLANTDISLNDNINIRFVGKNIQTYDDVFQDVDFYFLRNKKITTIDNINIRSKNFYIGPYAKKKAYISFNRNEDLYKVRGSYEINTDNFPFKDSINYDFGYLSSDLNIQWNSLSELRNLEGEIKFLIKDLESKASLPDSAFLRALRIFNLNAIVEGINSDSLLGSRNLIIKRAEGDFYVGQNRALINKPIKLETAEAKMEWMGEVLKDNVGILNELNLDLEMRLKLSENIPWYAAVFGGIPALAGGFIFENIVDERLDDASTFQFKVTGNITDPKIERLN</sequence>
<keyword evidence="1" id="KW-0812">Transmembrane</keyword>
<proteinExistence type="predicted"/>
<keyword evidence="1" id="KW-1133">Transmembrane helix</keyword>
<evidence type="ECO:0000313" key="2">
    <source>
        <dbReference type="EMBL" id="EJP71666.1"/>
    </source>
</evidence>
<evidence type="ECO:0000313" key="3">
    <source>
        <dbReference type="Proteomes" id="UP000010305"/>
    </source>
</evidence>
<feature type="transmembrane region" description="Helical" evidence="1">
    <location>
        <begin position="12"/>
        <end position="31"/>
    </location>
</feature>
<name>J5KD99_9GAMM</name>
<dbReference type="AlphaFoldDB" id="J5KD99"/>
<accession>J5KD99</accession>
<reference evidence="2 3" key="1">
    <citation type="journal article" date="2012" name="ISME J.">
        <title>Genomic insights to SAR86, an abundant and uncultivated marine bacterial lineage.</title>
        <authorList>
            <person name="Dupont C.L."/>
            <person name="Rusch D.B."/>
            <person name="Yooseph S."/>
            <person name="Lombardo M.J."/>
            <person name="Richter R.A."/>
            <person name="Valas R."/>
            <person name="Novotny M."/>
            <person name="Yee-Greenbaum J."/>
            <person name="Selengut J.D."/>
            <person name="Haft D.H."/>
            <person name="Halpern A.L."/>
            <person name="Lasken R.S."/>
            <person name="Nealson K."/>
            <person name="Friedman R."/>
            <person name="Venter J.C."/>
        </authorList>
    </citation>
    <scope>NUCLEOTIDE SEQUENCE [LARGE SCALE GENOMIC DNA]</scope>
</reference>
<dbReference type="Proteomes" id="UP000010305">
    <property type="component" value="Unassembled WGS sequence"/>
</dbReference>
<gene>
    <name evidence="2" type="ORF">NT01SARS_0142</name>
</gene>
<evidence type="ECO:0000256" key="1">
    <source>
        <dbReference type="SAM" id="Phobius"/>
    </source>
</evidence>
<dbReference type="STRING" id="1123866.NT01SARS_0142"/>
<dbReference type="EMBL" id="JH611156">
    <property type="protein sequence ID" value="EJP71666.1"/>
    <property type="molecule type" value="Genomic_DNA"/>
</dbReference>
<keyword evidence="1" id="KW-0472">Membrane</keyword>
<organism evidence="2 3">
    <name type="scientific">SAR86 cluster bacterium SAR86A</name>
    <dbReference type="NCBI Taxonomy" id="1123866"/>
    <lineage>
        <taxon>Bacteria</taxon>
        <taxon>Pseudomonadati</taxon>
        <taxon>Pseudomonadota</taxon>
        <taxon>Gammaproteobacteria</taxon>
        <taxon>SAR86 cluster</taxon>
    </lineage>
</organism>
<dbReference type="HOGENOM" id="CLU_358982_0_0_6"/>